<dbReference type="Gene3D" id="3.30.930.30">
    <property type="match status" value="1"/>
</dbReference>
<evidence type="ECO:0000256" key="1">
    <source>
        <dbReference type="SAM" id="Coils"/>
    </source>
</evidence>
<dbReference type="GO" id="GO:0006310">
    <property type="term" value="P:DNA recombination"/>
    <property type="evidence" value="ECO:0007669"/>
    <property type="project" value="InterPro"/>
</dbReference>
<dbReference type="Proteomes" id="UP000181870">
    <property type="component" value="Unassembled WGS sequence"/>
</dbReference>
<dbReference type="Gene3D" id="1.10.287.1490">
    <property type="match status" value="1"/>
</dbReference>
<feature type="coiled-coil region" evidence="1">
    <location>
        <begin position="241"/>
        <end position="296"/>
    </location>
</feature>
<protein>
    <submittedName>
        <fullName evidence="3">Plasmid recombination enzyme</fullName>
    </submittedName>
</protein>
<evidence type="ECO:0000313" key="3">
    <source>
        <dbReference type="EMBL" id="SDH72243.1"/>
    </source>
</evidence>
<dbReference type="InterPro" id="IPR001668">
    <property type="entry name" value="Mob_Pre"/>
</dbReference>
<proteinExistence type="predicted"/>
<sequence length="483" mass="55041">MAKQVFDFRPGKGFTVAQSNEHQRRWTEKGWQSATHSGNYDRTRSALNFEVVRGGKVQPIDKSHSIPELMAMNLKARGIKDPNEGMKEPYYRTVVNVIMGGGRERMRELAFGDQKVNFERGADNSGITRCKDIEQWASDMYRFAADRWGEENIVAFYVHLDEQNPHCHLTLLPIDKNQKFAFKKLFAGKDKYEFKARTTAIHDALAKVNAKWGLDRGDNIVLTGARHRSTEEYKRSLSSQCTALEKELAVNSERLRLLNQEIVMAERRVKGLTTMVHNLEEKKASIEAEQKRLTDELTQGRGNADAIREQIRKLDVQLQSVIDGLADKKAKLDDAVQQRDKVLADVEQLKANRDELRRQVYAAAGEMEDQIRFRLKDAFADSVLSDFRSVLPQMTFRDMEAFNNTLLADMAANGEEIMTCALYLYTGMLDNATNFAKGHGGGGGGSDLPWSRKEDEDDRAWAYRCMMQAHRMMKPSGGKRMKR</sequence>
<keyword evidence="1" id="KW-0175">Coiled coil</keyword>
<organism evidence="3 4">
    <name type="scientific">Bacteroides ovatus</name>
    <dbReference type="NCBI Taxonomy" id="28116"/>
    <lineage>
        <taxon>Bacteria</taxon>
        <taxon>Pseudomonadati</taxon>
        <taxon>Bacteroidota</taxon>
        <taxon>Bacteroidia</taxon>
        <taxon>Bacteroidales</taxon>
        <taxon>Bacteroidaceae</taxon>
        <taxon>Bacteroides</taxon>
    </lineage>
</organism>
<accession>A0A1G8EQR5</accession>
<dbReference type="AlphaFoldDB" id="A0A1G8EQR5"/>
<evidence type="ECO:0000256" key="2">
    <source>
        <dbReference type="SAM" id="MobiDB-lite"/>
    </source>
</evidence>
<feature type="coiled-coil region" evidence="1">
    <location>
        <begin position="332"/>
        <end position="366"/>
    </location>
</feature>
<gene>
    <name evidence="3" type="ORF">SAMN05192582_101149</name>
</gene>
<dbReference type="NCBIfam" id="NF041497">
    <property type="entry name" value="MobV"/>
    <property type="match status" value="1"/>
</dbReference>
<reference evidence="3 4" key="1">
    <citation type="submission" date="2016-10" db="EMBL/GenBank/DDBJ databases">
        <authorList>
            <person name="de Groot N.N."/>
        </authorList>
    </citation>
    <scope>NUCLEOTIDE SEQUENCE [LARGE SCALE GENOMIC DNA]</scope>
    <source>
        <strain evidence="3 4">NLAE-zl-C57</strain>
    </source>
</reference>
<dbReference type="RefSeq" id="WP_074636828.1">
    <property type="nucleotide sequence ID" value="NZ_FNDO01000011.1"/>
</dbReference>
<dbReference type="Pfam" id="PF01076">
    <property type="entry name" value="Mob_Pre"/>
    <property type="match status" value="1"/>
</dbReference>
<dbReference type="GO" id="GO:0003677">
    <property type="term" value="F:DNA binding"/>
    <property type="evidence" value="ECO:0007669"/>
    <property type="project" value="InterPro"/>
</dbReference>
<dbReference type="EMBL" id="FNDO01000011">
    <property type="protein sequence ID" value="SDH72243.1"/>
    <property type="molecule type" value="Genomic_DNA"/>
</dbReference>
<evidence type="ECO:0000313" key="4">
    <source>
        <dbReference type="Proteomes" id="UP000181870"/>
    </source>
</evidence>
<name>A0A1G8EQR5_BACOV</name>
<feature type="region of interest" description="Disordered" evidence="2">
    <location>
        <begin position="19"/>
        <end position="39"/>
    </location>
</feature>
<dbReference type="CDD" id="cd17242">
    <property type="entry name" value="MobM_relaxase"/>
    <property type="match status" value="1"/>
</dbReference>